<reference evidence="2" key="1">
    <citation type="submission" date="2022-11" db="UniProtKB">
        <authorList>
            <consortium name="WormBaseParasite"/>
        </authorList>
    </citation>
    <scope>IDENTIFICATION</scope>
</reference>
<evidence type="ECO:0000313" key="2">
    <source>
        <dbReference type="WBParaSite" id="PS1159_v2.g304.t1"/>
    </source>
</evidence>
<evidence type="ECO:0000313" key="1">
    <source>
        <dbReference type="Proteomes" id="UP000887580"/>
    </source>
</evidence>
<dbReference type="Proteomes" id="UP000887580">
    <property type="component" value="Unplaced"/>
</dbReference>
<dbReference type="WBParaSite" id="PS1159_v2.g304.t1">
    <property type="protein sequence ID" value="PS1159_v2.g304.t1"/>
    <property type="gene ID" value="PS1159_v2.g304"/>
</dbReference>
<proteinExistence type="predicted"/>
<name>A0AC35G9B7_9BILA</name>
<accession>A0AC35G9B7</accession>
<sequence>MTLTKIDNPISMRWKVSQEKIQKFLQSEPYYITKFANFTEIHGLTYRLVIKKYKENEISVGLGLGNEERIIINAKYKISITSKNIEEEFCEEFCGKKRSYGGIVLCSFEGFFDPANGYFIDDYISITMEGILTFEKEKEICDNFEIKSSTNLGEILYNRDDKDFKIYCKNGNSVK</sequence>
<protein>
    <submittedName>
        <fullName evidence="2">Uncharacterized protein</fullName>
    </submittedName>
</protein>
<organism evidence="1 2">
    <name type="scientific">Panagrolaimus sp. PS1159</name>
    <dbReference type="NCBI Taxonomy" id="55785"/>
    <lineage>
        <taxon>Eukaryota</taxon>
        <taxon>Metazoa</taxon>
        <taxon>Ecdysozoa</taxon>
        <taxon>Nematoda</taxon>
        <taxon>Chromadorea</taxon>
        <taxon>Rhabditida</taxon>
        <taxon>Tylenchina</taxon>
        <taxon>Panagrolaimomorpha</taxon>
        <taxon>Panagrolaimoidea</taxon>
        <taxon>Panagrolaimidae</taxon>
        <taxon>Panagrolaimus</taxon>
    </lineage>
</organism>